<keyword evidence="7" id="KW-0812">Transmembrane</keyword>
<comment type="subcellular location">
    <subcellularLocation>
        <location evidence="1">Membrane</location>
        <topology evidence="1">Single-pass membrane protein</topology>
    </subcellularLocation>
</comment>
<dbReference type="GO" id="GO:0030246">
    <property type="term" value="F:carbohydrate binding"/>
    <property type="evidence" value="ECO:0007669"/>
    <property type="project" value="UniProtKB-KW"/>
</dbReference>
<feature type="signal peptide" evidence="8">
    <location>
        <begin position="1"/>
        <end position="27"/>
    </location>
</feature>
<accession>A0A7X0MEY5</accession>
<evidence type="ECO:0000256" key="7">
    <source>
        <dbReference type="SAM" id="Phobius"/>
    </source>
</evidence>
<evidence type="ECO:0000256" key="8">
    <source>
        <dbReference type="SAM" id="SignalP"/>
    </source>
</evidence>
<dbReference type="InterPro" id="IPR012413">
    <property type="entry name" value="BA14K"/>
</dbReference>
<comment type="caution">
    <text evidence="9">The sequence shown here is derived from an EMBL/GenBank/DDBJ whole genome shotgun (WGS) entry which is preliminary data.</text>
</comment>
<evidence type="ECO:0000256" key="3">
    <source>
        <dbReference type="ARBA" id="ARBA00020552"/>
    </source>
</evidence>
<gene>
    <name evidence="9" type="ORF">GGD46_003830</name>
</gene>
<proteinExistence type="inferred from homology"/>
<keyword evidence="5" id="KW-0430">Lectin</keyword>
<reference evidence="9 10" key="1">
    <citation type="submission" date="2020-08" db="EMBL/GenBank/DDBJ databases">
        <title>Genomic Encyclopedia of Type Strains, Phase IV (KMG-V): Genome sequencing to study the core and pangenomes of soil and plant-associated prokaryotes.</title>
        <authorList>
            <person name="Whitman W."/>
        </authorList>
    </citation>
    <scope>NUCLEOTIDE SEQUENCE [LARGE SCALE GENOMIC DNA]</scope>
    <source>
        <strain evidence="9 10">SEMIA 4060</strain>
    </source>
</reference>
<protein>
    <recommendedName>
        <fullName evidence="3">Lectin-like protein BA14k</fullName>
    </recommendedName>
</protein>
<dbReference type="Pfam" id="PF07886">
    <property type="entry name" value="BA14K"/>
    <property type="match status" value="1"/>
</dbReference>
<dbReference type="Proteomes" id="UP000565576">
    <property type="component" value="Unassembled WGS sequence"/>
</dbReference>
<evidence type="ECO:0000256" key="5">
    <source>
        <dbReference type="ARBA" id="ARBA00022734"/>
    </source>
</evidence>
<sequence>MKRLLTTVTVTALSALLAISSFDPAVAGPIQPMVQPLVAQGGGQPAGVIDVQYRHQNRHLRPHHRPHYRPHHRPHHRPGYWHGYRGYNHARPGYRRYNDGWWYPMAAFTAGAIIGGAVAQPPRGSAHVRWCASRYKTYRASDNTYQPTNGPRRQCVSP</sequence>
<keyword evidence="7" id="KW-0472">Membrane</keyword>
<keyword evidence="8" id="KW-0732">Signal</keyword>
<keyword evidence="7" id="KW-1133">Transmembrane helix</keyword>
<dbReference type="GO" id="GO:0016020">
    <property type="term" value="C:membrane"/>
    <property type="evidence" value="ECO:0007669"/>
    <property type="project" value="UniProtKB-SubCell"/>
</dbReference>
<name>A0A7X0MEY5_9HYPH</name>
<evidence type="ECO:0000256" key="4">
    <source>
        <dbReference type="ARBA" id="ARBA00022475"/>
    </source>
</evidence>
<evidence type="ECO:0000256" key="1">
    <source>
        <dbReference type="ARBA" id="ARBA00004167"/>
    </source>
</evidence>
<evidence type="ECO:0000313" key="9">
    <source>
        <dbReference type="EMBL" id="MBB6486535.1"/>
    </source>
</evidence>
<evidence type="ECO:0000256" key="6">
    <source>
        <dbReference type="ARBA" id="ARBA00025321"/>
    </source>
</evidence>
<dbReference type="AlphaFoldDB" id="A0A7X0MEY5"/>
<organism evidence="9 10">
    <name type="scientific">Rhizobium lusitanum</name>
    <dbReference type="NCBI Taxonomy" id="293958"/>
    <lineage>
        <taxon>Bacteria</taxon>
        <taxon>Pseudomonadati</taxon>
        <taxon>Pseudomonadota</taxon>
        <taxon>Alphaproteobacteria</taxon>
        <taxon>Hyphomicrobiales</taxon>
        <taxon>Rhizobiaceae</taxon>
        <taxon>Rhizobium/Agrobacterium group</taxon>
        <taxon>Rhizobium</taxon>
    </lineage>
</organism>
<comment type="function">
    <text evidence="6">Has immunoglobulin-binding and hemagglutination properties, and can bind to mannose. Essential for virulence. May be involved in LPS biosynthesis or polysaccharide transport.</text>
</comment>
<comment type="similarity">
    <text evidence="2">Belongs to the BA14k family.</text>
</comment>
<feature type="transmembrane region" description="Helical" evidence="7">
    <location>
        <begin position="101"/>
        <end position="119"/>
    </location>
</feature>
<feature type="chain" id="PRO_5031115227" description="Lectin-like protein BA14k" evidence="8">
    <location>
        <begin position="28"/>
        <end position="158"/>
    </location>
</feature>
<dbReference type="RefSeq" id="WP_313206312.1">
    <property type="nucleotide sequence ID" value="NZ_JACHBG010000008.1"/>
</dbReference>
<evidence type="ECO:0000256" key="2">
    <source>
        <dbReference type="ARBA" id="ARBA00010270"/>
    </source>
</evidence>
<dbReference type="EMBL" id="JACHBG010000008">
    <property type="protein sequence ID" value="MBB6486535.1"/>
    <property type="molecule type" value="Genomic_DNA"/>
</dbReference>
<evidence type="ECO:0000313" key="10">
    <source>
        <dbReference type="Proteomes" id="UP000565576"/>
    </source>
</evidence>
<keyword evidence="4" id="KW-1003">Cell membrane</keyword>